<dbReference type="EMBL" id="JAIOIV010000107">
    <property type="protein sequence ID" value="MBZ0157209.1"/>
    <property type="molecule type" value="Genomic_DNA"/>
</dbReference>
<accession>A0A953JEI3</accession>
<dbReference type="PANTHER" id="PTHR45947:SF3">
    <property type="entry name" value="SULFOQUINOVOSYL TRANSFERASE SQD2"/>
    <property type="match status" value="1"/>
</dbReference>
<dbReference type="SUPFAM" id="SSF53756">
    <property type="entry name" value="UDP-Glycosyltransferase/glycogen phosphorylase"/>
    <property type="match status" value="1"/>
</dbReference>
<dbReference type="Pfam" id="PF00534">
    <property type="entry name" value="Glycos_transf_1"/>
    <property type="match status" value="1"/>
</dbReference>
<dbReference type="Proteomes" id="UP000705867">
    <property type="component" value="Unassembled WGS sequence"/>
</dbReference>
<reference evidence="3" key="2">
    <citation type="submission" date="2021-08" db="EMBL/GenBank/DDBJ databases">
        <authorList>
            <person name="Dalcin Martins P."/>
        </authorList>
    </citation>
    <scope>NUCLEOTIDE SEQUENCE</scope>
    <source>
        <strain evidence="3">MAG_39</strain>
    </source>
</reference>
<sequence length="356" mass="39800">MRTLMDRLKGEFEINVLSHAWVPTEGIRFHRVPVVNAGSFLSTATFNRNACALLKELRASCSVSFERTTCQDIYRAGEGCHAEWLALRKRTEPLYKKISFSINPLHRLLLSLERELFSTTRLIIANSGMVKEQIIRHYGVREEKITVIHNGVDLERFTPANRDKWRGEVRERLGLRSGERALLFVGSGFRRKGLGTLLEAFALLKEPHSRLVVAGKGETDRYRSRAEGLGISGKVTFLGPYKEIEGLYAAADLFVLPTLYDPFSNATLEAMASGLPVVTSRNNGAAEIISEGQEGYVPDTLSDAREWAGRIDRALDAGAAMGERARKKAEEFSIGRAAGEFAEAVRRITDRRESRE</sequence>
<dbReference type="InterPro" id="IPR050194">
    <property type="entry name" value="Glycosyltransferase_grp1"/>
</dbReference>
<reference evidence="3" key="1">
    <citation type="journal article" date="2021" name="bioRxiv">
        <title>Unraveling nitrogen, sulfur and carbon metabolic pathways and microbial community transcriptional responses to substrate deprivation and toxicity stresses in a bioreactor mimicking anoxic brackish coastal sediment conditions.</title>
        <authorList>
            <person name="Martins P.D."/>
            <person name="Echeveste M.J."/>
            <person name="Arshad A."/>
            <person name="Kurth J."/>
            <person name="Ouboter H."/>
            <person name="Jetten M.S.M."/>
            <person name="Welte C.U."/>
        </authorList>
    </citation>
    <scope>NUCLEOTIDE SEQUENCE</scope>
    <source>
        <strain evidence="3">MAG_39</strain>
    </source>
</reference>
<feature type="domain" description="Glycosyltransferase subfamily 4-like N-terminal" evidence="2">
    <location>
        <begin position="80"/>
        <end position="156"/>
    </location>
</feature>
<gene>
    <name evidence="3" type="ORF">K8I29_13490</name>
</gene>
<evidence type="ECO:0000259" key="1">
    <source>
        <dbReference type="Pfam" id="PF00534"/>
    </source>
</evidence>
<dbReference type="GO" id="GO:0016757">
    <property type="term" value="F:glycosyltransferase activity"/>
    <property type="evidence" value="ECO:0007669"/>
    <property type="project" value="InterPro"/>
</dbReference>
<dbReference type="InterPro" id="IPR001296">
    <property type="entry name" value="Glyco_trans_1"/>
</dbReference>
<protein>
    <submittedName>
        <fullName evidence="3">Glycosyltransferase family 4 protein</fullName>
    </submittedName>
</protein>
<dbReference type="InterPro" id="IPR028098">
    <property type="entry name" value="Glyco_trans_4-like_N"/>
</dbReference>
<dbReference type="AlphaFoldDB" id="A0A953JEI3"/>
<evidence type="ECO:0000313" key="3">
    <source>
        <dbReference type="EMBL" id="MBZ0157209.1"/>
    </source>
</evidence>
<dbReference type="Pfam" id="PF13439">
    <property type="entry name" value="Glyco_transf_4"/>
    <property type="match status" value="1"/>
</dbReference>
<feature type="domain" description="Glycosyl transferase family 1" evidence="1">
    <location>
        <begin position="168"/>
        <end position="328"/>
    </location>
</feature>
<dbReference type="CDD" id="cd03801">
    <property type="entry name" value="GT4_PimA-like"/>
    <property type="match status" value="1"/>
</dbReference>
<comment type="caution">
    <text evidence="3">The sequence shown here is derived from an EMBL/GenBank/DDBJ whole genome shotgun (WGS) entry which is preliminary data.</text>
</comment>
<name>A0A953JEI3_9BACT</name>
<evidence type="ECO:0000313" key="4">
    <source>
        <dbReference type="Proteomes" id="UP000705867"/>
    </source>
</evidence>
<dbReference type="PANTHER" id="PTHR45947">
    <property type="entry name" value="SULFOQUINOVOSYL TRANSFERASE SQD2"/>
    <property type="match status" value="1"/>
</dbReference>
<proteinExistence type="predicted"/>
<evidence type="ECO:0000259" key="2">
    <source>
        <dbReference type="Pfam" id="PF13439"/>
    </source>
</evidence>
<dbReference type="Gene3D" id="3.40.50.2000">
    <property type="entry name" value="Glycogen Phosphorylase B"/>
    <property type="match status" value="2"/>
</dbReference>
<organism evidence="3 4">
    <name type="scientific">Candidatus Nitrobium versatile</name>
    <dbReference type="NCBI Taxonomy" id="2884831"/>
    <lineage>
        <taxon>Bacteria</taxon>
        <taxon>Pseudomonadati</taxon>
        <taxon>Nitrospirota</taxon>
        <taxon>Nitrospiria</taxon>
        <taxon>Nitrospirales</taxon>
        <taxon>Nitrospiraceae</taxon>
        <taxon>Candidatus Nitrobium</taxon>
    </lineage>
</organism>